<protein>
    <submittedName>
        <fullName evidence="1">Uncharacterized protein</fullName>
    </submittedName>
</protein>
<gene>
    <name evidence="1" type="ORF">FCN74_10465</name>
</gene>
<dbReference type="EMBL" id="SWMU01000004">
    <property type="protein sequence ID" value="TKS55719.1"/>
    <property type="molecule type" value="Genomic_DNA"/>
</dbReference>
<dbReference type="RefSeq" id="WP_138932547.1">
    <property type="nucleotide sequence ID" value="NZ_SWMU01000004.1"/>
</dbReference>
<evidence type="ECO:0000313" key="1">
    <source>
        <dbReference type="EMBL" id="TKS55719.1"/>
    </source>
</evidence>
<comment type="caution">
    <text evidence="1">The sequence shown here is derived from an EMBL/GenBank/DDBJ whole genome shotgun (WGS) entry which is preliminary data.</text>
</comment>
<evidence type="ECO:0000313" key="2">
    <source>
        <dbReference type="Proteomes" id="UP000306552"/>
    </source>
</evidence>
<dbReference type="OrthoDB" id="9809364at2"/>
<accession>A0A4U5TNT8</accession>
<sequence length="405" mass="46936">MIHKKEIKVQFATLIFLSLLTLIKCSTKAEKSKDKHDNWKGTYQLQLATDSTAINFELELITGTDEQVYGYLRSDFKSYDSPIALDSVVDDSAFFHAYTNKLRLKKEDSIWQGKFTFLRNEYDATMRQTDTMVRQSLADSRDFLPLQFDKDFQTNAWATPVSADQIYFVSKKRIYLANNDGELWKTQEVNYDRKHWEFYSIGIAADQSKLIAHGKPLVDSLPHQGGGDYYFLDLETPTKVGKITALPNSINTDSYDIFPWMTTQGDILLTTYGKLENIEKSGKGDIYIARLKDDGSYSVEEFDKNINTEEAEAGVFMGYDNRFIIFHKNNRKKDLPDRLFISRKLQDGWSEPEMIGPPVNRDFIWTYGGRIDPQGKYFYFNSGFRGQTEIYRVKTSAVKELREFY</sequence>
<reference evidence="1 2" key="1">
    <citation type="submission" date="2019-04" db="EMBL/GenBank/DDBJ databases">
        <title>Psychroflexus halotolerans sp. nov., isolated from a marine solar saltern.</title>
        <authorList>
            <person name="Feng X."/>
        </authorList>
    </citation>
    <scope>NUCLEOTIDE SEQUENCE [LARGE SCALE GENOMIC DNA]</scope>
    <source>
        <strain evidence="1 2">WDS2C27</strain>
    </source>
</reference>
<dbReference type="Proteomes" id="UP000306552">
    <property type="component" value="Unassembled WGS sequence"/>
</dbReference>
<keyword evidence="2" id="KW-1185">Reference proteome</keyword>
<dbReference type="AlphaFoldDB" id="A0A4U5TNT8"/>
<name>A0A4U5TNT8_9FLAO</name>
<proteinExistence type="predicted"/>
<dbReference type="SUPFAM" id="SSF82171">
    <property type="entry name" value="DPP6 N-terminal domain-like"/>
    <property type="match status" value="1"/>
</dbReference>
<organism evidence="1 2">
    <name type="scientific">Mesohalobacter halotolerans</name>
    <dbReference type="NCBI Taxonomy" id="1883405"/>
    <lineage>
        <taxon>Bacteria</taxon>
        <taxon>Pseudomonadati</taxon>
        <taxon>Bacteroidota</taxon>
        <taxon>Flavobacteriia</taxon>
        <taxon>Flavobacteriales</taxon>
        <taxon>Flavobacteriaceae</taxon>
        <taxon>Mesohalobacter</taxon>
    </lineage>
</organism>